<protein>
    <submittedName>
        <fullName evidence="6">Sarcosine oxidase</fullName>
    </submittedName>
</protein>
<dbReference type="EMBL" id="PDJE01000001">
    <property type="protein sequence ID" value="PFG29775.1"/>
    <property type="molecule type" value="Genomic_DNA"/>
</dbReference>
<dbReference type="GO" id="GO:0008115">
    <property type="term" value="F:sarcosine oxidase activity"/>
    <property type="evidence" value="ECO:0007669"/>
    <property type="project" value="TreeGrafter"/>
</dbReference>
<dbReference type="InterPro" id="IPR036188">
    <property type="entry name" value="FAD/NAD-bd_sf"/>
</dbReference>
<evidence type="ECO:0000259" key="5">
    <source>
        <dbReference type="Pfam" id="PF01266"/>
    </source>
</evidence>
<dbReference type="GO" id="GO:0050660">
    <property type="term" value="F:flavin adenine dinucleotide binding"/>
    <property type="evidence" value="ECO:0007669"/>
    <property type="project" value="InterPro"/>
</dbReference>
<dbReference type="AlphaFoldDB" id="A0A2A9DUE0"/>
<evidence type="ECO:0000256" key="3">
    <source>
        <dbReference type="ARBA" id="ARBA00022827"/>
    </source>
</evidence>
<dbReference type="Pfam" id="PF01266">
    <property type="entry name" value="DAO"/>
    <property type="match status" value="1"/>
</dbReference>
<dbReference type="PANTHER" id="PTHR10961:SF7">
    <property type="entry name" value="FAD DEPENDENT OXIDOREDUCTASE DOMAIN-CONTAINING PROTEIN"/>
    <property type="match status" value="1"/>
</dbReference>
<gene>
    <name evidence="6" type="ORF">ATJ78_0690</name>
</gene>
<proteinExistence type="predicted"/>
<reference evidence="6 7" key="1">
    <citation type="submission" date="2017-10" db="EMBL/GenBank/DDBJ databases">
        <title>Sequencing the genomes of 1000 actinobacteria strains.</title>
        <authorList>
            <person name="Klenk H.-P."/>
        </authorList>
    </citation>
    <scope>NUCLEOTIDE SEQUENCE [LARGE SCALE GENOMIC DNA]</scope>
    <source>
        <strain evidence="6 7">DSM 21798</strain>
    </source>
</reference>
<keyword evidence="3" id="KW-0274">FAD</keyword>
<sequence>MLRIDVAVIGTGAIGAAATWRLAERGVGVTAFERFAPGHSFGSSHGDTRLFREACLEHPDLVAMAQSSRALFRELERLSGDELLTITGGVSIGAEDSDAVAGAVRAAEAASLAIEHLSAAEVRARFPQHADVADTDVGVLDPAAGVARPERTVRAAAAAASTRGARIVTGTTVTAVEPGPSGVTIRTADAVWTADRVIVAAGAWLPAFAPWLDLTPVRTPLTWFTPRDAGFDIADYPVTIRQVDAGTVMWGHGSIDGSLVKLGLGDLWGTERPRIDPDAVDRGVTPADWSRLSPLVERVLPGLEPVPTRVEPCMITISPDDQFVIGAAPESDRVLVAGGDSGHAFKHCLALGEVLARDAVGEAQELELDFVRPARLTG</sequence>
<keyword evidence="7" id="KW-1185">Reference proteome</keyword>
<dbReference type="RefSeq" id="WP_098406313.1">
    <property type="nucleotide sequence ID" value="NZ_PDJE01000001.1"/>
</dbReference>
<dbReference type="SUPFAM" id="SSF54373">
    <property type="entry name" value="FAD-linked reductases, C-terminal domain"/>
    <property type="match status" value="1"/>
</dbReference>
<evidence type="ECO:0000256" key="4">
    <source>
        <dbReference type="ARBA" id="ARBA00023002"/>
    </source>
</evidence>
<dbReference type="SUPFAM" id="SSF51905">
    <property type="entry name" value="FAD/NAD(P)-binding domain"/>
    <property type="match status" value="1"/>
</dbReference>
<dbReference type="NCBIfam" id="NF008425">
    <property type="entry name" value="PRK11259.1"/>
    <property type="match status" value="1"/>
</dbReference>
<dbReference type="Proteomes" id="UP000221369">
    <property type="component" value="Unassembled WGS sequence"/>
</dbReference>
<organism evidence="6 7">
    <name type="scientific">Paramicrobacterium agarici</name>
    <dbReference type="NCBI Taxonomy" id="630514"/>
    <lineage>
        <taxon>Bacteria</taxon>
        <taxon>Bacillati</taxon>
        <taxon>Actinomycetota</taxon>
        <taxon>Actinomycetes</taxon>
        <taxon>Micrococcales</taxon>
        <taxon>Microbacteriaceae</taxon>
        <taxon>Paramicrobacterium</taxon>
    </lineage>
</organism>
<evidence type="ECO:0000256" key="1">
    <source>
        <dbReference type="ARBA" id="ARBA00001974"/>
    </source>
</evidence>
<feature type="domain" description="FAD dependent oxidoreductase" evidence="5">
    <location>
        <begin position="5"/>
        <end position="356"/>
    </location>
</feature>
<comment type="cofactor">
    <cofactor evidence="1">
        <name>FAD</name>
        <dbReference type="ChEBI" id="CHEBI:57692"/>
    </cofactor>
</comment>
<dbReference type="InterPro" id="IPR045170">
    <property type="entry name" value="MTOX"/>
</dbReference>
<evidence type="ECO:0000313" key="7">
    <source>
        <dbReference type="Proteomes" id="UP000221369"/>
    </source>
</evidence>
<evidence type="ECO:0000256" key="2">
    <source>
        <dbReference type="ARBA" id="ARBA00022630"/>
    </source>
</evidence>
<evidence type="ECO:0000313" key="6">
    <source>
        <dbReference type="EMBL" id="PFG29775.1"/>
    </source>
</evidence>
<keyword evidence="4" id="KW-0560">Oxidoreductase</keyword>
<dbReference type="Gene3D" id="3.30.9.10">
    <property type="entry name" value="D-Amino Acid Oxidase, subunit A, domain 2"/>
    <property type="match status" value="1"/>
</dbReference>
<dbReference type="Gene3D" id="3.50.50.60">
    <property type="entry name" value="FAD/NAD(P)-binding domain"/>
    <property type="match status" value="1"/>
</dbReference>
<dbReference type="PANTHER" id="PTHR10961">
    <property type="entry name" value="PEROXISOMAL SARCOSINE OXIDASE"/>
    <property type="match status" value="1"/>
</dbReference>
<dbReference type="InterPro" id="IPR006076">
    <property type="entry name" value="FAD-dep_OxRdtase"/>
</dbReference>
<comment type="caution">
    <text evidence="6">The sequence shown here is derived from an EMBL/GenBank/DDBJ whole genome shotgun (WGS) entry which is preliminary data.</text>
</comment>
<name>A0A2A9DUE0_9MICO</name>
<accession>A0A2A9DUE0</accession>
<keyword evidence="2" id="KW-0285">Flavoprotein</keyword>